<dbReference type="Proteomes" id="UP000663722">
    <property type="component" value="Chromosome"/>
</dbReference>
<protein>
    <submittedName>
        <fullName evidence="1">Uncharacterized protein</fullName>
    </submittedName>
</protein>
<name>A0A975BQK8_9BACT</name>
<organism evidence="1 2">
    <name type="scientific">Desulfonema magnum</name>
    <dbReference type="NCBI Taxonomy" id="45655"/>
    <lineage>
        <taxon>Bacteria</taxon>
        <taxon>Pseudomonadati</taxon>
        <taxon>Thermodesulfobacteriota</taxon>
        <taxon>Desulfobacteria</taxon>
        <taxon>Desulfobacterales</taxon>
        <taxon>Desulfococcaceae</taxon>
        <taxon>Desulfonema</taxon>
    </lineage>
</organism>
<dbReference type="EMBL" id="CP061800">
    <property type="protein sequence ID" value="QTA89245.1"/>
    <property type="molecule type" value="Genomic_DNA"/>
</dbReference>
<sequence length="52" mass="6259">MENSDSCSFPCFAWERDSGVQKFYFCTCENKIFALRIMLRFNTFLLRSERYG</sequence>
<gene>
    <name evidence="1" type="ORF">dnm_052950</name>
</gene>
<accession>A0A975BQK8</accession>
<keyword evidence="2" id="KW-1185">Reference proteome</keyword>
<reference evidence="1" key="1">
    <citation type="journal article" date="2021" name="Microb. Physiol.">
        <title>Proteogenomic Insights into the Physiology of Marine, Sulfate-Reducing, Filamentous Desulfonema limicola and Desulfonema magnum.</title>
        <authorList>
            <person name="Schnaars V."/>
            <person name="Wohlbrand L."/>
            <person name="Scheve S."/>
            <person name="Hinrichs C."/>
            <person name="Reinhardt R."/>
            <person name="Rabus R."/>
        </authorList>
    </citation>
    <scope>NUCLEOTIDE SEQUENCE</scope>
    <source>
        <strain evidence="1">4be13</strain>
    </source>
</reference>
<evidence type="ECO:0000313" key="1">
    <source>
        <dbReference type="EMBL" id="QTA89245.1"/>
    </source>
</evidence>
<proteinExistence type="predicted"/>
<evidence type="ECO:0000313" key="2">
    <source>
        <dbReference type="Proteomes" id="UP000663722"/>
    </source>
</evidence>
<dbReference type="AlphaFoldDB" id="A0A975BQK8"/>
<dbReference type="KEGG" id="dmm:dnm_052950"/>